<dbReference type="Gene3D" id="3.40.190.10">
    <property type="entry name" value="Periplasmic binding protein-like II"/>
    <property type="match status" value="1"/>
</dbReference>
<dbReference type="CDD" id="cd08504">
    <property type="entry name" value="PBP2_OppA"/>
    <property type="match status" value="1"/>
</dbReference>
<evidence type="ECO:0000256" key="1">
    <source>
        <dbReference type="ARBA" id="ARBA00004196"/>
    </source>
</evidence>
<dbReference type="GO" id="GO:0030288">
    <property type="term" value="C:outer membrane-bounded periplasmic space"/>
    <property type="evidence" value="ECO:0007669"/>
    <property type="project" value="TreeGrafter"/>
</dbReference>
<evidence type="ECO:0000256" key="2">
    <source>
        <dbReference type="ARBA" id="ARBA00005695"/>
    </source>
</evidence>
<gene>
    <name evidence="6" type="primary">oppA_2</name>
    <name evidence="6" type="ORF">EHSB41UT_00718</name>
</gene>
<accession>A0A1X7AG43</accession>
<dbReference type="Gene3D" id="3.90.76.10">
    <property type="entry name" value="Dipeptide-binding Protein, Domain 1"/>
    <property type="match status" value="1"/>
</dbReference>
<dbReference type="Pfam" id="PF00496">
    <property type="entry name" value="SBP_bac_5"/>
    <property type="match status" value="1"/>
</dbReference>
<keyword evidence="7" id="KW-1185">Reference proteome</keyword>
<dbReference type="AlphaFoldDB" id="A0A1X7AG43"/>
<evidence type="ECO:0000313" key="7">
    <source>
        <dbReference type="Proteomes" id="UP000196573"/>
    </source>
</evidence>
<comment type="similarity">
    <text evidence="2">Belongs to the bacterial solute-binding protein 5 family.</text>
</comment>
<dbReference type="FunFam" id="3.90.76.10:FF:000001">
    <property type="entry name" value="Oligopeptide ABC transporter substrate-binding protein"/>
    <property type="match status" value="1"/>
</dbReference>
<dbReference type="InterPro" id="IPR039424">
    <property type="entry name" value="SBP_5"/>
</dbReference>
<dbReference type="GO" id="GO:0015833">
    <property type="term" value="P:peptide transport"/>
    <property type="evidence" value="ECO:0007669"/>
    <property type="project" value="TreeGrafter"/>
</dbReference>
<protein>
    <submittedName>
        <fullName evidence="6">Periplasmic oligopeptide-binding protein</fullName>
    </submittedName>
</protein>
<dbReference type="RefSeq" id="WP_133060377.1">
    <property type="nucleotide sequence ID" value="NZ_CBCSCN010000014.1"/>
</dbReference>
<name>A0A1X7AG43_9GAMM</name>
<reference evidence="6 7" key="1">
    <citation type="submission" date="2017-03" db="EMBL/GenBank/DDBJ databases">
        <authorList>
            <person name="Afonso C.L."/>
            <person name="Miller P.J."/>
            <person name="Scott M.A."/>
            <person name="Spackman E."/>
            <person name="Goraichik I."/>
            <person name="Dimitrov K.M."/>
            <person name="Suarez D.L."/>
            <person name="Swayne D.E."/>
        </authorList>
    </citation>
    <scope>NUCLEOTIDE SEQUENCE [LARGE SCALE GENOMIC DNA]</scope>
    <source>
        <strain evidence="6">SB41UT1</strain>
    </source>
</reference>
<evidence type="ECO:0000256" key="3">
    <source>
        <dbReference type="ARBA" id="ARBA00022448"/>
    </source>
</evidence>
<evidence type="ECO:0000313" key="6">
    <source>
        <dbReference type="EMBL" id="SMA37316.1"/>
    </source>
</evidence>
<keyword evidence="4" id="KW-0732">Signal</keyword>
<evidence type="ECO:0000259" key="5">
    <source>
        <dbReference type="Pfam" id="PF00496"/>
    </source>
</evidence>
<dbReference type="Proteomes" id="UP000196573">
    <property type="component" value="Unassembled WGS sequence"/>
</dbReference>
<dbReference type="InterPro" id="IPR000914">
    <property type="entry name" value="SBP_5_dom"/>
</dbReference>
<dbReference type="EMBL" id="FWPT01000002">
    <property type="protein sequence ID" value="SMA37316.1"/>
    <property type="molecule type" value="Genomic_DNA"/>
</dbReference>
<dbReference type="PANTHER" id="PTHR30290:SF10">
    <property type="entry name" value="PERIPLASMIC OLIGOPEPTIDE-BINDING PROTEIN-RELATED"/>
    <property type="match status" value="1"/>
</dbReference>
<evidence type="ECO:0000256" key="4">
    <source>
        <dbReference type="ARBA" id="ARBA00022729"/>
    </source>
</evidence>
<comment type="subcellular location">
    <subcellularLocation>
        <location evidence="1">Cell envelope</location>
    </subcellularLocation>
</comment>
<organism evidence="6 7">
    <name type="scientific">Parendozoicomonas haliclonae</name>
    <dbReference type="NCBI Taxonomy" id="1960125"/>
    <lineage>
        <taxon>Bacteria</taxon>
        <taxon>Pseudomonadati</taxon>
        <taxon>Pseudomonadota</taxon>
        <taxon>Gammaproteobacteria</taxon>
        <taxon>Oceanospirillales</taxon>
        <taxon>Endozoicomonadaceae</taxon>
        <taxon>Parendozoicomonas</taxon>
    </lineage>
</organism>
<proteinExistence type="inferred from homology"/>
<dbReference type="PANTHER" id="PTHR30290">
    <property type="entry name" value="PERIPLASMIC BINDING COMPONENT OF ABC TRANSPORTER"/>
    <property type="match status" value="1"/>
</dbReference>
<keyword evidence="3" id="KW-0813">Transport</keyword>
<feature type="domain" description="Solute-binding protein family 5" evidence="5">
    <location>
        <begin position="72"/>
        <end position="440"/>
    </location>
</feature>
<dbReference type="GO" id="GO:1904680">
    <property type="term" value="F:peptide transmembrane transporter activity"/>
    <property type="evidence" value="ECO:0007669"/>
    <property type="project" value="TreeGrafter"/>
</dbReference>
<dbReference type="SUPFAM" id="SSF53850">
    <property type="entry name" value="Periplasmic binding protein-like II"/>
    <property type="match status" value="1"/>
</dbReference>
<dbReference type="OrthoDB" id="9801912at2"/>
<sequence length="532" mass="59670">MQFSKFIRLLPLLWGLCTLTLSFFAVAGNGILYRALPGKPVSLDPHKFQSNIEALLHKDLYEGLTVQDEEGKPVPGMAESWSVSDDGLTWTFKMRSGLKWSDGEPLTANDFEYSFRRLADPVTQSHYSFYLTQATVKNSQDVIDGKLALSELGVESQNDDTLVIALERPCSFLPSLLTFPAFLPVPWHIVERHDEQWAETPGVAVSNGPYTLTGQGADQWMMMKNNNYHLPLPEAPMQLVWKHYDSVQQQLKDFYSGELHVTTALPEALKNILPPEHSVVQRSKALTTTYVLINGQKPELSDDVRQALALIIQKEALPPFGEPEEVAKGLIPPWTDGAESFAELTEESQYERDKKAQEAWGRAGYSTTKPLRLSLLEVKRQEQSNWKKAVVQQWKRLPGLEVAAEGLEWQDYNERVQKGEYQLALGGWIGAYNKPPAFLLLGSKRLSPFSSSVSVGSATIQDGYDAALTASVATGDSSEYERLHHSLLKRNTIVPLAHPKQTHWVQSTVKNYTAKNPEGWMHSRHLSLMPKS</sequence>
<dbReference type="Gene3D" id="3.10.105.10">
    <property type="entry name" value="Dipeptide-binding Protein, Domain 3"/>
    <property type="match status" value="1"/>
</dbReference>